<dbReference type="Pfam" id="PF18144">
    <property type="entry name" value="SMODS"/>
    <property type="match status" value="1"/>
</dbReference>
<proteinExistence type="predicted"/>
<name>A0A837NRH9_VIBSP</name>
<dbReference type="GO" id="GO:0016779">
    <property type="term" value="F:nucleotidyltransferase activity"/>
    <property type="evidence" value="ECO:0007669"/>
    <property type="project" value="InterPro"/>
</dbReference>
<keyword evidence="1" id="KW-0051">Antiviral defense</keyword>
<dbReference type="RefSeq" id="WP_054546600.1">
    <property type="nucleotide sequence ID" value="NZ_LIZK01000002.1"/>
</dbReference>
<dbReference type="SUPFAM" id="SSF81301">
    <property type="entry name" value="Nucleotidyltransferase"/>
    <property type="match status" value="1"/>
</dbReference>
<evidence type="ECO:0000256" key="1">
    <source>
        <dbReference type="ARBA" id="ARBA00023118"/>
    </source>
</evidence>
<dbReference type="EMBL" id="LIZK01000002">
    <property type="protein sequence ID" value="KPL95403.1"/>
    <property type="molecule type" value="Genomic_DNA"/>
</dbReference>
<evidence type="ECO:0000313" key="3">
    <source>
        <dbReference type="EMBL" id="KPL95403.1"/>
    </source>
</evidence>
<dbReference type="Pfam" id="PF18134">
    <property type="entry name" value="AGS_C"/>
    <property type="match status" value="1"/>
</dbReference>
<dbReference type="InterPro" id="IPR006116">
    <property type="entry name" value="NT_2-5OAS_ClassI-CCAase"/>
</dbReference>
<evidence type="ECO:0000259" key="2">
    <source>
        <dbReference type="Pfam" id="PF18134"/>
    </source>
</evidence>
<organism evidence="3 4">
    <name type="scientific">Vibrio splendidus</name>
    <dbReference type="NCBI Taxonomy" id="29497"/>
    <lineage>
        <taxon>Bacteria</taxon>
        <taxon>Pseudomonadati</taxon>
        <taxon>Pseudomonadota</taxon>
        <taxon>Gammaproteobacteria</taxon>
        <taxon>Vibrionales</taxon>
        <taxon>Vibrionaceae</taxon>
        <taxon>Vibrio</taxon>
    </lineage>
</organism>
<dbReference type="CDD" id="cd05400">
    <property type="entry name" value="NT_2-5OAS_ClassI-CCAase"/>
    <property type="match status" value="1"/>
</dbReference>
<dbReference type="AlphaFoldDB" id="A0A837NRH9"/>
<dbReference type="InterPro" id="IPR043519">
    <property type="entry name" value="NT_sf"/>
</dbReference>
<dbReference type="InterPro" id="IPR040511">
    <property type="entry name" value="AGS_C"/>
</dbReference>
<comment type="caution">
    <text evidence="3">The sequence shown here is derived from an EMBL/GenBank/DDBJ whole genome shotgun (WGS) entry which is preliminary data.</text>
</comment>
<accession>A0A837NRH9</accession>
<evidence type="ECO:0000313" key="4">
    <source>
        <dbReference type="Proteomes" id="UP000050463"/>
    </source>
</evidence>
<protein>
    <recommendedName>
        <fullName evidence="2">Adenylyl/Guanylyl and SMODS C-terminal sensor domain-containing protein</fullName>
    </recommendedName>
</protein>
<reference evidence="3 4" key="1">
    <citation type="submission" date="2015-08" db="EMBL/GenBank/DDBJ databases">
        <title>Draft Genome Sequence of Vibrio splendidus UCD-SED7.</title>
        <authorList>
            <person name="Lee R.D."/>
            <person name="Lang J.M."/>
            <person name="Coil D.A."/>
            <person name="Jospin G."/>
            <person name="Eisen J.A."/>
        </authorList>
    </citation>
    <scope>NUCLEOTIDE SEQUENCE [LARGE SCALE GENOMIC DNA]</scope>
    <source>
        <strain evidence="3 4">UCD-SED7</strain>
    </source>
</reference>
<gene>
    <name evidence="3" type="ORF">AN168_07100</name>
</gene>
<dbReference type="GO" id="GO:0051607">
    <property type="term" value="P:defense response to virus"/>
    <property type="evidence" value="ECO:0007669"/>
    <property type="project" value="UniProtKB-KW"/>
</dbReference>
<dbReference type="Proteomes" id="UP000050463">
    <property type="component" value="Unassembled WGS sequence"/>
</dbReference>
<feature type="domain" description="Adenylyl/Guanylyl and SMODS C-terminal sensor" evidence="2">
    <location>
        <begin position="333"/>
        <end position="453"/>
    </location>
</feature>
<sequence>MKHIKAFNHLLNDVINLNQTRLNKLETAVPAVTNVIKDSEQFGSIYKKSSSQGSYGHRTIIKPVAGREFDADIVIFVNKHDEWEPKEYISNIYQVFKNHPTYKDKVHYNTRCISLDYADDMHIDLVPCIVDDSLAWLLDTCTYSICNRSTNKYESTDPEAYKAWIADKNRTAGGNNLIKSIRLFKYLRDIKCTFSCKSILLTTLLGNQVMDSYDLLSDEFKDVPTTFKTLINRLDHDLQKHAYMPNIENPVQSGEYFTRHWDETKFQNFKAFVSKYASWVNEAYNESDKKRSIEKWRKVFGEQFFSVNATQANKSESASLEALNERYVSIPAHYLPHPWKSCDSEVKLNVEVKYKQDFTQNFVNKLKFGSLIPKKHNLRFEIMNPVDDEFKIYWQVTNTGAEAEVNKQLRGGFELGEQVHEESTSYKGDHFVEAFVVHDNVLLARSDKMIISIS</sequence>